<keyword evidence="3" id="KW-1185">Reference proteome</keyword>
<feature type="region of interest" description="Disordered" evidence="1">
    <location>
        <begin position="622"/>
        <end position="665"/>
    </location>
</feature>
<name>A0ABR8UFS5_9GAMM</name>
<protein>
    <recommendedName>
        <fullName evidence="4">WG repeat-containing protein</fullName>
    </recommendedName>
</protein>
<comment type="caution">
    <text evidence="2">The sequence shown here is derived from an EMBL/GenBank/DDBJ whole genome shotgun (WGS) entry which is preliminary data.</text>
</comment>
<evidence type="ECO:0008006" key="4">
    <source>
        <dbReference type="Google" id="ProtNLM"/>
    </source>
</evidence>
<sequence>MGAAVGRMEARAPAPLTAPAKVEAQVRRRPAATPVIQVQGDVVGVAPGASGMLRVHVDGQLVQQVAATADGFAIDVPASTSGMITLEYVQPGIHFVSPLGSYASLARMAGADGRLTRDDCECTRISAFSTALQHATETMLGRPARNDGEFRNAVRQAGGNLGSSATVLVRLAADPTLLPPSHDTGLALLRDRPAFVEYLSSTYYTLLNDESAALDLIPAAEMDAAGLPERFALVGPLLDVGRPTPTTALVVEHEGDALRMHAPSGSLGVSYLGHADGDALVMVPDGEIALVNPHHRCPGPGQLWTERHWKATGTVLQRQWASDGMEIWRVTSESEVSFPDCPYLEGYVERWTQFMPAFDLARTGLLTDARRFHGERALPIFCSTAGQHNGVPMGDCGYAVHRFARNGSGEILELGHKVDDDFQPIQAHGRLPFAWTMGTDGAMHVQAGEERTRYWVLDGGDRTALGVVHVSDAERETGYASLAGYSPMIRVGVTDTYGARTVPGAWGYATFDAITTPTIDSGASEVRILRDTSGRSVTWEAGYTGIVERWTTAWGRLYSTRYSRPTCLAPSSECRPEVVRYFRPLARVGDRIHGIEEMYSPGGTDIDGNVLPPAVYSRPQFHERREMPEGVEADGATRPYTGHRTLPPAGSKRGGEQSAGLLRAD</sequence>
<dbReference type="Proteomes" id="UP000647183">
    <property type="component" value="Unassembled WGS sequence"/>
</dbReference>
<evidence type="ECO:0000256" key="1">
    <source>
        <dbReference type="SAM" id="MobiDB-lite"/>
    </source>
</evidence>
<evidence type="ECO:0000313" key="3">
    <source>
        <dbReference type="Proteomes" id="UP000647183"/>
    </source>
</evidence>
<reference evidence="2 3" key="1">
    <citation type="submission" date="2020-08" db="EMBL/GenBank/DDBJ databases">
        <title>A Genomic Blueprint of the Chicken Gut Microbiome.</title>
        <authorList>
            <person name="Gilroy R."/>
            <person name="Ravi A."/>
            <person name="Getino M."/>
            <person name="Pursley I."/>
            <person name="Horton D.L."/>
            <person name="Alikhan N.-F."/>
            <person name="Baker D."/>
            <person name="Gharbi K."/>
            <person name="Hall N."/>
            <person name="Watson M."/>
            <person name="Adriaenssens E.M."/>
            <person name="Foster-Nyarko E."/>
            <person name="Jarju S."/>
            <person name="Secka A."/>
            <person name="Antonio M."/>
            <person name="Oren A."/>
            <person name="Chaudhuri R."/>
            <person name="La Ragione R.M."/>
            <person name="Hildebrand F."/>
            <person name="Pallen M.J."/>
        </authorList>
    </citation>
    <scope>NUCLEOTIDE SEQUENCE [LARGE SCALE GENOMIC DNA]</scope>
    <source>
        <strain evidence="2 3">Sa2BVA3</strain>
    </source>
</reference>
<evidence type="ECO:0000313" key="2">
    <source>
        <dbReference type="EMBL" id="MBD7986888.1"/>
    </source>
</evidence>
<gene>
    <name evidence="2" type="ORF">H9645_02450</name>
</gene>
<accession>A0ABR8UFS5</accession>
<proteinExistence type="predicted"/>
<dbReference type="EMBL" id="JACSQJ010000001">
    <property type="protein sequence ID" value="MBD7986888.1"/>
    <property type="molecule type" value="Genomic_DNA"/>
</dbReference>
<organism evidence="2 3">
    <name type="scientific">Luteimonas colneyensis</name>
    <dbReference type="NCBI Taxonomy" id="2762230"/>
    <lineage>
        <taxon>Bacteria</taxon>
        <taxon>Pseudomonadati</taxon>
        <taxon>Pseudomonadota</taxon>
        <taxon>Gammaproteobacteria</taxon>
        <taxon>Lysobacterales</taxon>
        <taxon>Lysobacteraceae</taxon>
        <taxon>Luteimonas</taxon>
    </lineage>
</organism>